<dbReference type="Proteomes" id="UP000248917">
    <property type="component" value="Unassembled WGS sequence"/>
</dbReference>
<reference evidence="1 2" key="1">
    <citation type="submission" date="2018-06" db="EMBL/GenBank/DDBJ databases">
        <title>Genomic Encyclopedia of Archaeal and Bacterial Type Strains, Phase II (KMG-II): from individual species to whole genera.</title>
        <authorList>
            <person name="Goeker M."/>
        </authorList>
    </citation>
    <scope>NUCLEOTIDE SEQUENCE [LARGE SCALE GENOMIC DNA]</scope>
    <source>
        <strain evidence="1 2">T4</strain>
    </source>
</reference>
<dbReference type="AlphaFoldDB" id="A0A326S1T8"/>
<organism evidence="1 2">
    <name type="scientific">Algoriphagus aquaeductus</name>
    <dbReference type="NCBI Taxonomy" id="475299"/>
    <lineage>
        <taxon>Bacteria</taxon>
        <taxon>Pseudomonadati</taxon>
        <taxon>Bacteroidota</taxon>
        <taxon>Cytophagia</taxon>
        <taxon>Cytophagales</taxon>
        <taxon>Cyclobacteriaceae</taxon>
        <taxon>Algoriphagus</taxon>
    </lineage>
</organism>
<sequence>MPRRSKTFVKKKHKITQALDTKRGSGTVIIFQGKEKEPLD</sequence>
<protein>
    <submittedName>
        <fullName evidence="1">Uncharacterized protein</fullName>
    </submittedName>
</protein>
<dbReference type="EMBL" id="QKTX01000003">
    <property type="protein sequence ID" value="PZV85232.1"/>
    <property type="molecule type" value="Genomic_DNA"/>
</dbReference>
<keyword evidence="2" id="KW-1185">Reference proteome</keyword>
<name>A0A326S1T8_9BACT</name>
<proteinExistence type="predicted"/>
<evidence type="ECO:0000313" key="2">
    <source>
        <dbReference type="Proteomes" id="UP000248917"/>
    </source>
</evidence>
<gene>
    <name evidence="1" type="ORF">CLV31_10321</name>
</gene>
<evidence type="ECO:0000313" key="1">
    <source>
        <dbReference type="EMBL" id="PZV85232.1"/>
    </source>
</evidence>
<accession>A0A326S1T8</accession>
<comment type="caution">
    <text evidence="1">The sequence shown here is derived from an EMBL/GenBank/DDBJ whole genome shotgun (WGS) entry which is preliminary data.</text>
</comment>